<dbReference type="GO" id="GO:0005886">
    <property type="term" value="C:plasma membrane"/>
    <property type="evidence" value="ECO:0007669"/>
    <property type="project" value="UniProtKB-SubCell"/>
</dbReference>
<dbReference type="Pfam" id="PF01235">
    <property type="entry name" value="Na_Ala_symp"/>
    <property type="match status" value="1"/>
</dbReference>
<evidence type="ECO:0000256" key="9">
    <source>
        <dbReference type="RuleBase" id="RU363064"/>
    </source>
</evidence>
<feature type="transmembrane region" description="Helical" evidence="9">
    <location>
        <begin position="339"/>
        <end position="359"/>
    </location>
</feature>
<keyword evidence="6 9" id="KW-0769">Symport</keyword>
<protein>
    <submittedName>
        <fullName evidence="10">Alanine/glycine:cation symporter family protein</fullName>
    </submittedName>
</protein>
<comment type="caution">
    <text evidence="10">The sequence shown here is derived from an EMBL/GenBank/DDBJ whole genome shotgun (WGS) entry which is preliminary data.</text>
</comment>
<dbReference type="PANTHER" id="PTHR30330">
    <property type="entry name" value="AGSS FAMILY TRANSPORTER, SODIUM-ALANINE"/>
    <property type="match status" value="1"/>
</dbReference>
<feature type="transmembrane region" description="Helical" evidence="9">
    <location>
        <begin position="247"/>
        <end position="265"/>
    </location>
</feature>
<dbReference type="GO" id="GO:0005283">
    <property type="term" value="F:amino acid:sodium symporter activity"/>
    <property type="evidence" value="ECO:0007669"/>
    <property type="project" value="InterPro"/>
</dbReference>
<comment type="subcellular location">
    <subcellularLocation>
        <location evidence="9">Cell inner membrane</location>
        <topology evidence="9">Multi-pass membrane protein</topology>
    </subcellularLocation>
    <subcellularLocation>
        <location evidence="1">Cell membrane</location>
        <topology evidence="1">Multi-pass membrane protein</topology>
    </subcellularLocation>
</comment>
<dbReference type="EMBL" id="JARVII010000007">
    <property type="protein sequence ID" value="MDG9699064.1"/>
    <property type="molecule type" value="Genomic_DNA"/>
</dbReference>
<dbReference type="FunFam" id="1.20.1740.10:FF:000004">
    <property type="entry name" value="Sodium:alanine symporter family protein"/>
    <property type="match status" value="1"/>
</dbReference>
<keyword evidence="9" id="KW-0997">Cell inner membrane</keyword>
<evidence type="ECO:0000256" key="8">
    <source>
        <dbReference type="ARBA" id="ARBA00023136"/>
    </source>
</evidence>
<keyword evidence="4" id="KW-1003">Cell membrane</keyword>
<evidence type="ECO:0000313" key="11">
    <source>
        <dbReference type="Proteomes" id="UP001237156"/>
    </source>
</evidence>
<reference evidence="10 11" key="1">
    <citation type="submission" date="2023-04" db="EMBL/GenBank/DDBJ databases">
        <title>Ottowia paracancer sp. nov., isolated from human stomach.</title>
        <authorList>
            <person name="Song Y."/>
        </authorList>
    </citation>
    <scope>NUCLEOTIDE SEQUENCE [LARGE SCALE GENOMIC DNA]</scope>
    <source>
        <strain evidence="10 11">10c7w1</strain>
    </source>
</reference>
<evidence type="ECO:0000256" key="1">
    <source>
        <dbReference type="ARBA" id="ARBA00004651"/>
    </source>
</evidence>
<name>A0AAW6RKI8_9BURK</name>
<keyword evidence="3 9" id="KW-0813">Transport</keyword>
<gene>
    <name evidence="10" type="ORF">QB898_04900</name>
</gene>
<dbReference type="RefSeq" id="WP_279524036.1">
    <property type="nucleotide sequence ID" value="NZ_JARVII010000007.1"/>
</dbReference>
<evidence type="ECO:0000256" key="4">
    <source>
        <dbReference type="ARBA" id="ARBA00022475"/>
    </source>
</evidence>
<evidence type="ECO:0000256" key="3">
    <source>
        <dbReference type="ARBA" id="ARBA00022448"/>
    </source>
</evidence>
<dbReference type="NCBIfam" id="TIGR00835">
    <property type="entry name" value="agcS"/>
    <property type="match status" value="1"/>
</dbReference>
<evidence type="ECO:0000256" key="6">
    <source>
        <dbReference type="ARBA" id="ARBA00022847"/>
    </source>
</evidence>
<proteinExistence type="inferred from homology"/>
<feature type="transmembrane region" description="Helical" evidence="9">
    <location>
        <begin position="421"/>
        <end position="439"/>
    </location>
</feature>
<keyword evidence="11" id="KW-1185">Reference proteome</keyword>
<comment type="similarity">
    <text evidence="2 9">Belongs to the alanine or glycine:cation symporter (AGCS) (TC 2.A.25) family.</text>
</comment>
<accession>A0AAW6RKI8</accession>
<keyword evidence="5 9" id="KW-0812">Transmembrane</keyword>
<feature type="transmembrane region" description="Helical" evidence="9">
    <location>
        <begin position="221"/>
        <end position="241"/>
    </location>
</feature>
<sequence>MADVTGAFEQCMASSPHGGGALDALQCGINLGNDFLWTWLVYMLLGVGVLFTLGTGFVQLRLLGRSVREMLGSRSDGDDAHGHGITPFQAFVTGLASRVGTGNIAGVAIAISTGGPGAVFWMWMTALLGMSSAFAESSLAQLFKVRDHGNRQFRGGPAYYITHGLRQRWLGTVFALSMILCFGFVFNAIQSNTIIEAVKSAAGCASGSGACEQDWQVYRHALGAVLIIITAPIIFGGIRRVSRISEALVPIMATAYLLMALYVIAMNLDRVPQMFALIFDNAFDFRSAAGGLAGSAAAKAMQLGIKRGLFSNEAGMGSAPNAAAAADVKHPVSQGMIQMLGVFVDTIVVCSCTAFIVLLSDMPADGTLTGIQLTQSALESQVGGFGQYFLAVVLFMFAFSSVIGNYAYAESNVQYLHSHRLTLAIFRMAVLAFVYFGAVAKVGLVWDMGDLSMGIMSFINLVAIVLLCPLVFMLLKDYSAQLRAGSKEPVFRLAAHPQLKGRVPQADIW</sequence>
<dbReference type="PRINTS" id="PR00175">
    <property type="entry name" value="NAALASMPORT"/>
</dbReference>
<evidence type="ECO:0000256" key="2">
    <source>
        <dbReference type="ARBA" id="ARBA00009261"/>
    </source>
</evidence>
<keyword evidence="7 9" id="KW-1133">Transmembrane helix</keyword>
<feature type="transmembrane region" description="Helical" evidence="9">
    <location>
        <begin position="451"/>
        <end position="475"/>
    </location>
</feature>
<evidence type="ECO:0000313" key="10">
    <source>
        <dbReference type="EMBL" id="MDG9699064.1"/>
    </source>
</evidence>
<feature type="transmembrane region" description="Helical" evidence="9">
    <location>
        <begin position="104"/>
        <end position="124"/>
    </location>
</feature>
<dbReference type="Proteomes" id="UP001237156">
    <property type="component" value="Unassembled WGS sequence"/>
</dbReference>
<evidence type="ECO:0000256" key="5">
    <source>
        <dbReference type="ARBA" id="ARBA00022692"/>
    </source>
</evidence>
<keyword evidence="8 9" id="KW-0472">Membrane</keyword>
<feature type="transmembrane region" description="Helical" evidence="9">
    <location>
        <begin position="169"/>
        <end position="189"/>
    </location>
</feature>
<dbReference type="InterPro" id="IPR001463">
    <property type="entry name" value="Na/Ala_symport"/>
</dbReference>
<dbReference type="Gene3D" id="1.20.1740.10">
    <property type="entry name" value="Amino acid/polyamine transporter I"/>
    <property type="match status" value="1"/>
</dbReference>
<feature type="transmembrane region" description="Helical" evidence="9">
    <location>
        <begin position="388"/>
        <end position="409"/>
    </location>
</feature>
<organism evidence="10 11">
    <name type="scientific">Ottowia cancrivicina</name>
    <dbReference type="NCBI Taxonomy" id="3040346"/>
    <lineage>
        <taxon>Bacteria</taxon>
        <taxon>Pseudomonadati</taxon>
        <taxon>Pseudomonadota</taxon>
        <taxon>Betaproteobacteria</taxon>
        <taxon>Burkholderiales</taxon>
        <taxon>Comamonadaceae</taxon>
        <taxon>Ottowia</taxon>
    </lineage>
</organism>
<dbReference type="AlphaFoldDB" id="A0AAW6RKI8"/>
<dbReference type="PROSITE" id="PS00873">
    <property type="entry name" value="NA_ALANINE_SYMP"/>
    <property type="match status" value="1"/>
</dbReference>
<dbReference type="PANTHER" id="PTHR30330:SF1">
    <property type="entry name" value="AMINO-ACID CARRIER PROTEIN ALST"/>
    <property type="match status" value="1"/>
</dbReference>
<evidence type="ECO:0000256" key="7">
    <source>
        <dbReference type="ARBA" id="ARBA00022989"/>
    </source>
</evidence>
<feature type="transmembrane region" description="Helical" evidence="9">
    <location>
        <begin position="39"/>
        <end position="60"/>
    </location>
</feature>